<feature type="non-terminal residue" evidence="3">
    <location>
        <position position="1"/>
    </location>
</feature>
<reference evidence="3" key="1">
    <citation type="submission" date="2022-06" db="EMBL/GenBank/DDBJ databases">
        <title>New cyanobacteria of genus Symplocastrum in benthos of Lake Baikal.</title>
        <authorList>
            <person name="Sorokovikova E."/>
            <person name="Tikhonova I."/>
            <person name="Krasnopeev A."/>
            <person name="Evseev P."/>
            <person name="Gladkikh A."/>
            <person name="Belykh O."/>
        </authorList>
    </citation>
    <scope>NUCLEOTIDE SEQUENCE</scope>
    <source>
        <strain evidence="3">BBK-W-15</strain>
    </source>
</reference>
<dbReference type="InterPro" id="IPR014729">
    <property type="entry name" value="Rossmann-like_a/b/a_fold"/>
</dbReference>
<dbReference type="SUPFAM" id="SSF52402">
    <property type="entry name" value="Adenine nucleotide alpha hydrolases-like"/>
    <property type="match status" value="1"/>
</dbReference>
<dbReference type="Proteomes" id="UP001204953">
    <property type="component" value="Unassembled WGS sequence"/>
</dbReference>
<dbReference type="Gene3D" id="3.40.50.620">
    <property type="entry name" value="HUPs"/>
    <property type="match status" value="1"/>
</dbReference>
<organism evidence="3 4">
    <name type="scientific">Limnofasciculus baicalensis BBK-W-15</name>
    <dbReference type="NCBI Taxonomy" id="2699891"/>
    <lineage>
        <taxon>Bacteria</taxon>
        <taxon>Bacillati</taxon>
        <taxon>Cyanobacteriota</taxon>
        <taxon>Cyanophyceae</taxon>
        <taxon>Coleofasciculales</taxon>
        <taxon>Coleofasciculaceae</taxon>
        <taxon>Limnofasciculus</taxon>
        <taxon>Limnofasciculus baicalensis</taxon>
    </lineage>
</organism>
<gene>
    <name evidence="3" type="ORF">NJ959_29750</name>
</gene>
<evidence type="ECO:0000256" key="1">
    <source>
        <dbReference type="ARBA" id="ARBA00008791"/>
    </source>
</evidence>
<name>A0AAE3GY78_9CYAN</name>
<dbReference type="PANTHER" id="PTHR31964">
    <property type="entry name" value="ADENINE NUCLEOTIDE ALPHA HYDROLASES-LIKE SUPERFAMILY PROTEIN"/>
    <property type="match status" value="1"/>
</dbReference>
<dbReference type="CDD" id="cd00293">
    <property type="entry name" value="USP-like"/>
    <property type="match status" value="1"/>
</dbReference>
<dbReference type="RefSeq" id="WP_254015323.1">
    <property type="nucleotide sequence ID" value="NZ_JAMZMM010000693.1"/>
</dbReference>
<dbReference type="Pfam" id="PF00582">
    <property type="entry name" value="Usp"/>
    <property type="match status" value="1"/>
</dbReference>
<protein>
    <submittedName>
        <fullName evidence="3">Universal stress protein</fullName>
    </submittedName>
</protein>
<dbReference type="PRINTS" id="PR01438">
    <property type="entry name" value="UNVRSLSTRESS"/>
</dbReference>
<feature type="domain" description="UspA" evidence="2">
    <location>
        <begin position="21"/>
        <end position="107"/>
    </location>
</feature>
<keyword evidence="4" id="KW-1185">Reference proteome</keyword>
<evidence type="ECO:0000259" key="2">
    <source>
        <dbReference type="Pfam" id="PF00582"/>
    </source>
</evidence>
<dbReference type="EMBL" id="JAMZMM010000693">
    <property type="protein sequence ID" value="MCP2732619.1"/>
    <property type="molecule type" value="Genomic_DNA"/>
</dbReference>
<proteinExistence type="inferred from homology"/>
<dbReference type="InterPro" id="IPR006016">
    <property type="entry name" value="UspA"/>
</dbReference>
<accession>A0AAE3GY78</accession>
<evidence type="ECO:0000313" key="4">
    <source>
        <dbReference type="Proteomes" id="UP001204953"/>
    </source>
</evidence>
<dbReference type="InterPro" id="IPR006015">
    <property type="entry name" value="Universal_stress_UspA"/>
</dbReference>
<sequence length="127" mass="13881">TVASYGDIFGRELIEFSQLMQEKLRKESEEALEWLSSYCSKATAEGVPTEWDCKVGDAGTGIRELTHSWGGDLVVLGRRGRRGLTEIIMGSVSNYVVHHVPCSVLIVQGISPKVNDTPKAATETKAE</sequence>
<dbReference type="PANTHER" id="PTHR31964:SF113">
    <property type="entry name" value="USPA DOMAIN-CONTAINING PROTEIN"/>
    <property type="match status" value="1"/>
</dbReference>
<dbReference type="AlphaFoldDB" id="A0AAE3GY78"/>
<comment type="caution">
    <text evidence="3">The sequence shown here is derived from an EMBL/GenBank/DDBJ whole genome shotgun (WGS) entry which is preliminary data.</text>
</comment>
<evidence type="ECO:0000313" key="3">
    <source>
        <dbReference type="EMBL" id="MCP2732619.1"/>
    </source>
</evidence>
<comment type="similarity">
    <text evidence="1">Belongs to the universal stress protein A family.</text>
</comment>